<keyword evidence="2" id="KW-1185">Reference proteome</keyword>
<reference evidence="1" key="1">
    <citation type="journal article" date="2023" name="Science">
        <title>Genome structures resolve the early diversification of teleost fishes.</title>
        <authorList>
            <person name="Parey E."/>
            <person name="Louis A."/>
            <person name="Montfort J."/>
            <person name="Bouchez O."/>
            <person name="Roques C."/>
            <person name="Iampietro C."/>
            <person name="Lluch J."/>
            <person name="Castinel A."/>
            <person name="Donnadieu C."/>
            <person name="Desvignes T."/>
            <person name="Floi Bucao C."/>
            <person name="Jouanno E."/>
            <person name="Wen M."/>
            <person name="Mejri S."/>
            <person name="Dirks R."/>
            <person name="Jansen H."/>
            <person name="Henkel C."/>
            <person name="Chen W.J."/>
            <person name="Zahm M."/>
            <person name="Cabau C."/>
            <person name="Klopp C."/>
            <person name="Thompson A.W."/>
            <person name="Robinson-Rechavi M."/>
            <person name="Braasch I."/>
            <person name="Lecointre G."/>
            <person name="Bobe J."/>
            <person name="Postlethwait J.H."/>
            <person name="Berthelot C."/>
            <person name="Roest Crollius H."/>
            <person name="Guiguen Y."/>
        </authorList>
    </citation>
    <scope>NUCLEOTIDE SEQUENCE</scope>
    <source>
        <strain evidence="1">NC1722</strain>
    </source>
</reference>
<dbReference type="AlphaFoldDB" id="A0AAD7SNE1"/>
<dbReference type="Proteomes" id="UP001221898">
    <property type="component" value="Unassembled WGS sequence"/>
</dbReference>
<gene>
    <name evidence="1" type="ORF">AAFF_G00315880</name>
</gene>
<dbReference type="EMBL" id="JAINUG010000047">
    <property type="protein sequence ID" value="KAJ8405608.1"/>
    <property type="molecule type" value="Genomic_DNA"/>
</dbReference>
<comment type="caution">
    <text evidence="1">The sequence shown here is derived from an EMBL/GenBank/DDBJ whole genome shotgun (WGS) entry which is preliminary data.</text>
</comment>
<evidence type="ECO:0000313" key="1">
    <source>
        <dbReference type="EMBL" id="KAJ8405608.1"/>
    </source>
</evidence>
<evidence type="ECO:0000313" key="2">
    <source>
        <dbReference type="Proteomes" id="UP001221898"/>
    </source>
</evidence>
<sequence>MSALPTATLPTHVLFMEPFTGLVRRDPGVDGVRLLGAAGEILKIQQYADDTTLFVSSVRSLGRIRALTDLFGAGTGSRVNMANGSGAKNWEAHLALVHSRMGVWSRQRLSLTGKVVVVRSVLLPLLLHLAYVFPVPAHAKIALTRTVFRFFWCGRYEYVRQELMYAPVAGAGGVSRGYH</sequence>
<accession>A0AAD7SNE1</accession>
<name>A0AAD7SNE1_9TELE</name>
<protein>
    <submittedName>
        <fullName evidence="1">Uncharacterized protein</fullName>
    </submittedName>
</protein>
<proteinExistence type="predicted"/>
<organism evidence="1 2">
    <name type="scientific">Aldrovandia affinis</name>
    <dbReference type="NCBI Taxonomy" id="143900"/>
    <lineage>
        <taxon>Eukaryota</taxon>
        <taxon>Metazoa</taxon>
        <taxon>Chordata</taxon>
        <taxon>Craniata</taxon>
        <taxon>Vertebrata</taxon>
        <taxon>Euteleostomi</taxon>
        <taxon>Actinopterygii</taxon>
        <taxon>Neopterygii</taxon>
        <taxon>Teleostei</taxon>
        <taxon>Notacanthiformes</taxon>
        <taxon>Halosauridae</taxon>
        <taxon>Aldrovandia</taxon>
    </lineage>
</organism>